<reference evidence="1" key="1">
    <citation type="submission" date="2021-06" db="EMBL/GenBank/DDBJ databases">
        <authorList>
            <person name="Hodson N. C."/>
            <person name="Mongue J. A."/>
            <person name="Jaron S. K."/>
        </authorList>
    </citation>
    <scope>NUCLEOTIDE SEQUENCE</scope>
</reference>
<evidence type="ECO:0000313" key="2">
    <source>
        <dbReference type="Proteomes" id="UP000708208"/>
    </source>
</evidence>
<sequence length="69" mass="7459">MKILSSSSDCLYISIRIVGIISADGAGLSHEEITATQPANIAQNVGGSREITCWPHFTPDQLVRSFEPE</sequence>
<evidence type="ECO:0000313" key="1">
    <source>
        <dbReference type="EMBL" id="CAG7784870.1"/>
    </source>
</evidence>
<proteinExistence type="predicted"/>
<accession>A0A8J2PFF4</accession>
<gene>
    <name evidence="1" type="ORF">AFUS01_LOCUS23531</name>
</gene>
<organism evidence="1 2">
    <name type="scientific">Allacma fusca</name>
    <dbReference type="NCBI Taxonomy" id="39272"/>
    <lineage>
        <taxon>Eukaryota</taxon>
        <taxon>Metazoa</taxon>
        <taxon>Ecdysozoa</taxon>
        <taxon>Arthropoda</taxon>
        <taxon>Hexapoda</taxon>
        <taxon>Collembola</taxon>
        <taxon>Symphypleona</taxon>
        <taxon>Sminthuridae</taxon>
        <taxon>Allacma</taxon>
    </lineage>
</organism>
<dbReference type="AlphaFoldDB" id="A0A8J2PFF4"/>
<dbReference type="EMBL" id="CAJVCH010284785">
    <property type="protein sequence ID" value="CAG7784870.1"/>
    <property type="molecule type" value="Genomic_DNA"/>
</dbReference>
<dbReference type="Proteomes" id="UP000708208">
    <property type="component" value="Unassembled WGS sequence"/>
</dbReference>
<keyword evidence="2" id="KW-1185">Reference proteome</keyword>
<protein>
    <submittedName>
        <fullName evidence="1">Uncharacterized protein</fullName>
    </submittedName>
</protein>
<feature type="non-terminal residue" evidence="1">
    <location>
        <position position="69"/>
    </location>
</feature>
<comment type="caution">
    <text evidence="1">The sequence shown here is derived from an EMBL/GenBank/DDBJ whole genome shotgun (WGS) entry which is preliminary data.</text>
</comment>
<name>A0A8J2PFF4_9HEXA</name>